<reference evidence="3 4" key="1">
    <citation type="journal article" date="2019" name="Nat. Ecol. Evol.">
        <title>Megaphylogeny resolves global patterns of mushroom evolution.</title>
        <authorList>
            <person name="Varga T."/>
            <person name="Krizsan K."/>
            <person name="Foldi C."/>
            <person name="Dima B."/>
            <person name="Sanchez-Garcia M."/>
            <person name="Sanchez-Ramirez S."/>
            <person name="Szollosi G.J."/>
            <person name="Szarkandi J.G."/>
            <person name="Papp V."/>
            <person name="Albert L."/>
            <person name="Andreopoulos W."/>
            <person name="Angelini C."/>
            <person name="Antonin V."/>
            <person name="Barry K.W."/>
            <person name="Bougher N.L."/>
            <person name="Buchanan P."/>
            <person name="Buyck B."/>
            <person name="Bense V."/>
            <person name="Catcheside P."/>
            <person name="Chovatia M."/>
            <person name="Cooper J."/>
            <person name="Damon W."/>
            <person name="Desjardin D."/>
            <person name="Finy P."/>
            <person name="Geml J."/>
            <person name="Haridas S."/>
            <person name="Hughes K."/>
            <person name="Justo A."/>
            <person name="Karasinski D."/>
            <person name="Kautmanova I."/>
            <person name="Kiss B."/>
            <person name="Kocsube S."/>
            <person name="Kotiranta H."/>
            <person name="LaButti K.M."/>
            <person name="Lechner B.E."/>
            <person name="Liimatainen K."/>
            <person name="Lipzen A."/>
            <person name="Lukacs Z."/>
            <person name="Mihaltcheva S."/>
            <person name="Morgado L.N."/>
            <person name="Niskanen T."/>
            <person name="Noordeloos M.E."/>
            <person name="Ohm R.A."/>
            <person name="Ortiz-Santana B."/>
            <person name="Ovrebo C."/>
            <person name="Racz N."/>
            <person name="Riley R."/>
            <person name="Savchenko A."/>
            <person name="Shiryaev A."/>
            <person name="Soop K."/>
            <person name="Spirin V."/>
            <person name="Szebenyi C."/>
            <person name="Tomsovsky M."/>
            <person name="Tulloss R.E."/>
            <person name="Uehling J."/>
            <person name="Grigoriev I.V."/>
            <person name="Vagvolgyi C."/>
            <person name="Papp T."/>
            <person name="Martin F.M."/>
            <person name="Miettinen O."/>
            <person name="Hibbett D.S."/>
            <person name="Nagy L.G."/>
        </authorList>
    </citation>
    <scope>NUCLEOTIDE SEQUENCE [LARGE SCALE GENOMIC DNA]</scope>
    <source>
        <strain evidence="3 4">FP101781</strain>
    </source>
</reference>
<dbReference type="InterPro" id="IPR002885">
    <property type="entry name" value="PPR_rpt"/>
</dbReference>
<dbReference type="PANTHER" id="PTHR47938:SF35">
    <property type="entry name" value="PENTATRICOPEPTIDE REPEAT-CONTAINING PROTEIN 4, MITOCHONDRIAL-RELATED"/>
    <property type="match status" value="1"/>
</dbReference>
<evidence type="ECO:0000256" key="1">
    <source>
        <dbReference type="PROSITE-ProRule" id="PRU00708"/>
    </source>
</evidence>
<name>A0A4Y7TYE4_COPMI</name>
<dbReference type="EMBL" id="QPFP01000002">
    <property type="protein sequence ID" value="TEB39031.1"/>
    <property type="molecule type" value="Genomic_DNA"/>
</dbReference>
<dbReference type="NCBIfam" id="TIGR00756">
    <property type="entry name" value="PPR"/>
    <property type="match status" value="2"/>
</dbReference>
<feature type="repeat" description="PPR" evidence="1">
    <location>
        <begin position="400"/>
        <end position="434"/>
    </location>
</feature>
<organism evidence="3 4">
    <name type="scientific">Coprinellus micaceus</name>
    <name type="common">Glistening ink-cap mushroom</name>
    <name type="synonym">Coprinus micaceus</name>
    <dbReference type="NCBI Taxonomy" id="71717"/>
    <lineage>
        <taxon>Eukaryota</taxon>
        <taxon>Fungi</taxon>
        <taxon>Dikarya</taxon>
        <taxon>Basidiomycota</taxon>
        <taxon>Agaricomycotina</taxon>
        <taxon>Agaricomycetes</taxon>
        <taxon>Agaricomycetidae</taxon>
        <taxon>Agaricales</taxon>
        <taxon>Agaricineae</taxon>
        <taxon>Psathyrellaceae</taxon>
        <taxon>Coprinellus</taxon>
    </lineage>
</organism>
<protein>
    <recommendedName>
        <fullName evidence="5">Pentacotripeptide-repeat region of PRORP domain-containing protein</fullName>
    </recommendedName>
</protein>
<dbReference type="STRING" id="71717.A0A4Y7TYE4"/>
<proteinExistence type="predicted"/>
<dbReference type="Gene3D" id="1.25.40.10">
    <property type="entry name" value="Tetratricopeptide repeat domain"/>
    <property type="match status" value="3"/>
</dbReference>
<dbReference type="Pfam" id="PF13041">
    <property type="entry name" value="PPR_2"/>
    <property type="match status" value="1"/>
</dbReference>
<feature type="repeat" description="PPR" evidence="1">
    <location>
        <begin position="435"/>
        <end position="469"/>
    </location>
</feature>
<dbReference type="Pfam" id="PF01535">
    <property type="entry name" value="PPR"/>
    <property type="match status" value="2"/>
</dbReference>
<gene>
    <name evidence="3" type="ORF">FA13DRAFT_1724991</name>
</gene>
<dbReference type="OrthoDB" id="185373at2759"/>
<dbReference type="InterPro" id="IPR011990">
    <property type="entry name" value="TPR-like_helical_dom_sf"/>
</dbReference>
<evidence type="ECO:0000313" key="4">
    <source>
        <dbReference type="Proteomes" id="UP000298030"/>
    </source>
</evidence>
<dbReference type="AlphaFoldDB" id="A0A4Y7TYE4"/>
<dbReference type="PROSITE" id="PS51375">
    <property type="entry name" value="PPR"/>
    <property type="match status" value="3"/>
</dbReference>
<dbReference type="GO" id="GO:0003729">
    <property type="term" value="F:mRNA binding"/>
    <property type="evidence" value="ECO:0007669"/>
    <property type="project" value="TreeGrafter"/>
</dbReference>
<sequence length="636" mass="72252">MLSSASCCRRRGLAELYLLCTVSRAAPSLPRVRSLTQHVDRSRLTARPPQQNPQQQLRHERIQLVPSGKVDPEGALEQALEGRGEALYRCVASHLKSGNYRAAVELYDRYANRCSTRQRPKDAELQSEDEINPGLSQALLCAISAYAMEDSFDQLLRAYLKIGAPRIPYELRAEHFEWLSEGESIRTKTQSFLDDITSAHFVLKPTDLARYLTTLKKNNMTLSLRRLYEGILDGITRPVPFISPSESNTLHLPIAMTDSSWASFISAWVVCQRPDLARQAFHTLKDLGVRRGPATWTAYLQSFHHARDYDAAMEAWKEMRRETKPDAPAYQSMTALLFRSKQPREALGVFAEFQKGEKVFEPKQVLAVYNGAIDGLLRNRLLPQAEKFLEMMKARGVTPDVVTYNSFLSHFGRAKDFEGVFNVMAKMNAEGIKSDVYSFSTILSALLSAGSKDAVDLVLRVMKEQGVQANVAIYSAMIDDQLRRGDEAHWRAGMALLRTMEKNQNISPNNITYTTILTHLYRPNWLSPYLREAYRNEVLDLMYKRGLKFTLPDYHILMSTCLENPNESNVKIALGYYRAIRGRDIPCIQATYYILLSGLAAAQEWGVAREIMEDITFKDINHSLRKVMDGIIERTQ</sequence>
<dbReference type="PANTHER" id="PTHR47938">
    <property type="entry name" value="RESPIRATORY COMPLEX I CHAPERONE (CIA84), PUTATIVE (AFU_ORTHOLOGUE AFUA_2G06020)-RELATED"/>
    <property type="match status" value="1"/>
</dbReference>
<feature type="repeat" description="PPR" evidence="1">
    <location>
        <begin position="365"/>
        <end position="399"/>
    </location>
</feature>
<evidence type="ECO:0000313" key="3">
    <source>
        <dbReference type="EMBL" id="TEB39031.1"/>
    </source>
</evidence>
<keyword evidence="4" id="KW-1185">Reference proteome</keyword>
<dbReference type="Proteomes" id="UP000298030">
    <property type="component" value="Unassembled WGS sequence"/>
</dbReference>
<comment type="caution">
    <text evidence="3">The sequence shown here is derived from an EMBL/GenBank/DDBJ whole genome shotgun (WGS) entry which is preliminary data.</text>
</comment>
<feature type="region of interest" description="Disordered" evidence="2">
    <location>
        <begin position="33"/>
        <end position="58"/>
    </location>
</feature>
<evidence type="ECO:0000256" key="2">
    <source>
        <dbReference type="SAM" id="MobiDB-lite"/>
    </source>
</evidence>
<accession>A0A4Y7TYE4</accession>
<evidence type="ECO:0008006" key="5">
    <source>
        <dbReference type="Google" id="ProtNLM"/>
    </source>
</evidence>